<dbReference type="HAMAP" id="MF_00361">
    <property type="entry name" value="NAD_kinase"/>
    <property type="match status" value="1"/>
</dbReference>
<feature type="binding site" evidence="8">
    <location>
        <position position="153"/>
    </location>
    <ligand>
        <name>NAD(+)</name>
        <dbReference type="ChEBI" id="CHEBI:57540"/>
    </ligand>
</feature>
<keyword evidence="7 8" id="KW-0520">NAD</keyword>
<dbReference type="GO" id="GO:0003951">
    <property type="term" value="F:NAD+ kinase activity"/>
    <property type="evidence" value="ECO:0007669"/>
    <property type="project" value="UniProtKB-UniRule"/>
</dbReference>
<dbReference type="GO" id="GO:0046872">
    <property type="term" value="F:metal ion binding"/>
    <property type="evidence" value="ECO:0007669"/>
    <property type="project" value="UniProtKB-UniRule"/>
</dbReference>
<feature type="binding site" evidence="8">
    <location>
        <position position="170"/>
    </location>
    <ligand>
        <name>NAD(+)</name>
        <dbReference type="ChEBI" id="CHEBI:57540"/>
    </ligand>
</feature>
<feature type="active site" description="Proton acceptor" evidence="8">
    <location>
        <position position="67"/>
    </location>
</feature>
<reference evidence="9" key="3">
    <citation type="journal article" name="MicrobiologyOpen">
        <title>Whole-genome comparison between the type strain of Halobacterium salinarum (DSM 3754(T)) and the laboratory strains R1 and NRC-1.</title>
        <authorList>
            <person name="Pfeiffer F."/>
            <person name="Losensky G."/>
            <person name="Marchfelder A."/>
            <person name="Habermann B."/>
            <person name="Dyall-Smith M."/>
        </authorList>
    </citation>
    <scope>NUCLEOTIDE SEQUENCE</scope>
    <source>
        <strain evidence="9">91-R6</strain>
    </source>
</reference>
<keyword evidence="4 8" id="KW-0418">Kinase</keyword>
<reference evidence="10 12" key="2">
    <citation type="submission" date="2019-07" db="EMBL/GenBank/DDBJ databases">
        <title>Genomic Encyclopedia of Archaeal and Bacterial Type Strains, Phase II (KMG-II): from individual species to whole genera.</title>
        <authorList>
            <person name="Goeker M."/>
        </authorList>
    </citation>
    <scope>NUCLEOTIDE SEQUENCE [LARGE SCALE GENOMIC DNA]</scope>
    <source>
        <strain evidence="10 12">DSM 3754</strain>
    </source>
</reference>
<dbReference type="PANTHER" id="PTHR20275:SF43">
    <property type="entry name" value="BIFUNCTIONAL NADP PHOSPHATASE_NAD KINASE"/>
    <property type="match status" value="1"/>
</dbReference>
<protein>
    <recommendedName>
        <fullName evidence="8">NAD kinase</fullName>
        <ecNumber evidence="8">2.7.1.23</ecNumber>
    </recommendedName>
    <alternativeName>
        <fullName evidence="8">ATP-dependent NAD kinase</fullName>
    </alternativeName>
</protein>
<evidence type="ECO:0000313" key="9">
    <source>
        <dbReference type="EMBL" id="QCC45576.1"/>
    </source>
</evidence>
<dbReference type="InterPro" id="IPR016064">
    <property type="entry name" value="NAD/diacylglycerol_kinase_sf"/>
</dbReference>
<evidence type="ECO:0000256" key="6">
    <source>
        <dbReference type="ARBA" id="ARBA00022857"/>
    </source>
</evidence>
<organism evidence="9 11">
    <name type="scientific">Halobacterium salinarum (strain ATCC 33171 / DSM 3754 / JCM 8978 / NBRC 102687 / NCIMB 764 / 91-R6)</name>
    <dbReference type="NCBI Taxonomy" id="2597657"/>
    <lineage>
        <taxon>Archaea</taxon>
        <taxon>Methanobacteriati</taxon>
        <taxon>Methanobacteriota</taxon>
        <taxon>Stenosarchaea group</taxon>
        <taxon>Halobacteria</taxon>
        <taxon>Halobacteriales</taxon>
        <taxon>Halobacteriaceae</taxon>
        <taxon>Halobacterium</taxon>
    </lineage>
</organism>
<dbReference type="EC" id="2.7.1.23" evidence="8"/>
<comment type="similarity">
    <text evidence="8">Belongs to the NAD kinase family.</text>
</comment>
<comment type="cofactor">
    <cofactor evidence="8">
        <name>a divalent metal cation</name>
        <dbReference type="ChEBI" id="CHEBI:60240"/>
    </cofactor>
</comment>
<gene>
    <name evidence="9" type="primary">nadK1</name>
    <name evidence="8" type="synonym">nadK</name>
    <name evidence="10" type="ORF">APQ99_00350</name>
    <name evidence="9" type="ORF">HBSAL_09660</name>
</gene>
<dbReference type="EMBL" id="CP038631">
    <property type="protein sequence ID" value="QCC45576.1"/>
    <property type="molecule type" value="Genomic_DNA"/>
</dbReference>
<dbReference type="GO" id="GO:0006741">
    <property type="term" value="P:NADP+ biosynthetic process"/>
    <property type="evidence" value="ECO:0007669"/>
    <property type="project" value="UniProtKB-UniRule"/>
</dbReference>
<evidence type="ECO:0000313" key="10">
    <source>
        <dbReference type="EMBL" id="TYO81840.1"/>
    </source>
</evidence>
<comment type="caution">
    <text evidence="8">Lacks conserved residue(s) required for the propagation of feature annotation.</text>
</comment>
<evidence type="ECO:0000256" key="4">
    <source>
        <dbReference type="ARBA" id="ARBA00022777"/>
    </source>
</evidence>
<evidence type="ECO:0000256" key="2">
    <source>
        <dbReference type="ARBA" id="ARBA00022679"/>
    </source>
</evidence>
<feature type="binding site" evidence="8">
    <location>
        <begin position="67"/>
        <end position="68"/>
    </location>
    <ligand>
        <name>NAD(+)</name>
        <dbReference type="ChEBI" id="CHEBI:57540"/>
    </ligand>
</feature>
<dbReference type="PANTHER" id="PTHR20275">
    <property type="entry name" value="NAD KINASE"/>
    <property type="match status" value="1"/>
</dbReference>
<dbReference type="EMBL" id="VRYN01000001">
    <property type="protein sequence ID" value="TYO81840.1"/>
    <property type="molecule type" value="Genomic_DNA"/>
</dbReference>
<keyword evidence="6 8" id="KW-0521">NADP</keyword>
<dbReference type="InterPro" id="IPR017437">
    <property type="entry name" value="ATP-NAD_kinase_PpnK-typ_C"/>
</dbReference>
<dbReference type="GeneID" id="68694515"/>
<proteinExistence type="inferred from homology"/>
<dbReference type="GO" id="GO:0019674">
    <property type="term" value="P:NAD+ metabolic process"/>
    <property type="evidence" value="ECO:0007669"/>
    <property type="project" value="InterPro"/>
</dbReference>
<keyword evidence="3 8" id="KW-0547">Nucleotide-binding</keyword>
<name>A0A4D6GWU5_HALS9</name>
<dbReference type="Proteomes" id="UP000323075">
    <property type="component" value="Unassembled WGS sequence"/>
</dbReference>
<dbReference type="Gene3D" id="2.60.200.30">
    <property type="entry name" value="Probable inorganic polyphosphate/atp-NAD kinase, domain 2"/>
    <property type="match status" value="1"/>
</dbReference>
<keyword evidence="1 8" id="KW-0963">Cytoplasm</keyword>
<keyword evidence="5 8" id="KW-0067">ATP-binding</keyword>
<evidence type="ECO:0000256" key="7">
    <source>
        <dbReference type="ARBA" id="ARBA00023027"/>
    </source>
</evidence>
<dbReference type="SUPFAM" id="SSF111331">
    <property type="entry name" value="NAD kinase/diacylglycerol kinase-like"/>
    <property type="match status" value="1"/>
</dbReference>
<dbReference type="GO" id="GO:0005737">
    <property type="term" value="C:cytoplasm"/>
    <property type="evidence" value="ECO:0007669"/>
    <property type="project" value="UniProtKB-SubCell"/>
</dbReference>
<dbReference type="Proteomes" id="UP000296216">
    <property type="component" value="Chromosome"/>
</dbReference>
<dbReference type="SMR" id="A0A4D6GWU5"/>
<dbReference type="Pfam" id="PF20143">
    <property type="entry name" value="NAD_kinase_C"/>
    <property type="match status" value="1"/>
</dbReference>
<dbReference type="InterPro" id="IPR017438">
    <property type="entry name" value="ATP-NAD_kinase_N"/>
</dbReference>
<accession>A0A4D6GWU5</accession>
<dbReference type="GO" id="GO:0005524">
    <property type="term" value="F:ATP binding"/>
    <property type="evidence" value="ECO:0007669"/>
    <property type="project" value="UniProtKB-KW"/>
</dbReference>
<keyword evidence="2 8" id="KW-0808">Transferase</keyword>
<dbReference type="Pfam" id="PF01513">
    <property type="entry name" value="NAD_kinase"/>
    <property type="match status" value="1"/>
</dbReference>
<sequence>MHVGIVAQRGNERATSLAGEIREQLRALEVTVWVDTATAEALACAGECGRDTTAFTDCDLVVSIGGDGTFLFAARGAGATPILGVNLGEVGFLNAVAPADAVEAVREEVNRYRETGAVRCREVPRVVAAGDGWASTPALNEVAIQGEQRGHGHGVAVDVRVDGSQYEATRADGVLVATPTGSTAYNLSEGGPLVQPSVDALVVTEMCGADALPPLVTGLDSEIRIRVETLDDGGEGRVVVASDGGRLTRVDPPVEMTVTAADEPARVAGPAADFFEALSKLE</sequence>
<evidence type="ECO:0000256" key="1">
    <source>
        <dbReference type="ARBA" id="ARBA00022490"/>
    </source>
</evidence>
<feature type="binding site" evidence="8">
    <location>
        <begin position="140"/>
        <end position="141"/>
    </location>
    <ligand>
        <name>NAD(+)</name>
        <dbReference type="ChEBI" id="CHEBI:57540"/>
    </ligand>
</feature>
<evidence type="ECO:0000256" key="8">
    <source>
        <dbReference type="HAMAP-Rule" id="MF_00361"/>
    </source>
</evidence>
<evidence type="ECO:0000256" key="5">
    <source>
        <dbReference type="ARBA" id="ARBA00022840"/>
    </source>
</evidence>
<dbReference type="RefSeq" id="WP_010903393.1">
    <property type="nucleotide sequence ID" value="NZ_VRYN01000001.1"/>
</dbReference>
<dbReference type="Gene3D" id="3.40.50.10330">
    <property type="entry name" value="Probable inorganic polyphosphate/atp-NAD kinase, domain 1"/>
    <property type="match status" value="1"/>
</dbReference>
<reference evidence="9 11" key="1">
    <citation type="journal article" date="2019" name="Microbiol. Resour. Announc.">
        <title>The Genome Sequence of the Halobacterium salinarum Type Strain Is Closely Related to That of Laboratory Strains NRC-1 and R1.</title>
        <authorList>
            <person name="Pfeiffer F."/>
            <person name="Marchfelder A."/>
            <person name="Habermann B."/>
            <person name="Dyall-Smith M.L."/>
        </authorList>
    </citation>
    <scope>NUCLEOTIDE SEQUENCE [LARGE SCALE GENOMIC DNA]</scope>
    <source>
        <strain evidence="9">91-R6</strain>
        <strain evidence="11">ATCC 33171 / DSM 3754 / JCM 8978 / NBRC 102687 / NCIMB 764 / 91-R6</strain>
    </source>
</reference>
<evidence type="ECO:0000313" key="11">
    <source>
        <dbReference type="Proteomes" id="UP000296216"/>
    </source>
</evidence>
<evidence type="ECO:0000256" key="3">
    <source>
        <dbReference type="ARBA" id="ARBA00022741"/>
    </source>
</evidence>
<comment type="function">
    <text evidence="8">Involved in the regulation of the intracellular balance of NAD and NADP, and is a key enzyme in the biosynthesis of NADP. Catalyzes specifically the phosphorylation on 2'-hydroxyl of the adenosine moiety of NAD to yield NADP.</text>
</comment>
<feature type="binding site" evidence="8">
    <location>
        <begin position="183"/>
        <end position="188"/>
    </location>
    <ligand>
        <name>NAD(+)</name>
        <dbReference type="ChEBI" id="CHEBI:57540"/>
    </ligand>
</feature>
<comment type="catalytic activity">
    <reaction evidence="8">
        <text>NAD(+) + ATP = ADP + NADP(+) + H(+)</text>
        <dbReference type="Rhea" id="RHEA:18629"/>
        <dbReference type="ChEBI" id="CHEBI:15378"/>
        <dbReference type="ChEBI" id="CHEBI:30616"/>
        <dbReference type="ChEBI" id="CHEBI:57540"/>
        <dbReference type="ChEBI" id="CHEBI:58349"/>
        <dbReference type="ChEBI" id="CHEBI:456216"/>
        <dbReference type="EC" id="2.7.1.23"/>
    </reaction>
</comment>
<evidence type="ECO:0000313" key="12">
    <source>
        <dbReference type="Proteomes" id="UP000323075"/>
    </source>
</evidence>
<dbReference type="InterPro" id="IPR002504">
    <property type="entry name" value="NADK"/>
</dbReference>
<dbReference type="AlphaFoldDB" id="A0A4D6GWU5"/>
<comment type="subcellular location">
    <subcellularLocation>
        <location evidence="8">Cytoplasm</location>
    </subcellularLocation>
</comment>
<feature type="binding site" evidence="8">
    <location>
        <position position="172"/>
    </location>
    <ligand>
        <name>NAD(+)</name>
        <dbReference type="ChEBI" id="CHEBI:57540"/>
    </ligand>
</feature>